<gene>
    <name evidence="1" type="ORF">SARC_11365</name>
</gene>
<dbReference type="EMBL" id="KQ243245">
    <property type="protein sequence ID" value="KNC76125.1"/>
    <property type="molecule type" value="Genomic_DNA"/>
</dbReference>
<accession>A0A0L0FHA8</accession>
<reference evidence="1 2" key="1">
    <citation type="submission" date="2011-02" db="EMBL/GenBank/DDBJ databases">
        <title>The Genome Sequence of Sphaeroforma arctica JP610.</title>
        <authorList>
            <consortium name="The Broad Institute Genome Sequencing Platform"/>
            <person name="Russ C."/>
            <person name="Cuomo C."/>
            <person name="Young S.K."/>
            <person name="Zeng Q."/>
            <person name="Gargeya S."/>
            <person name="Alvarado L."/>
            <person name="Berlin A."/>
            <person name="Chapman S.B."/>
            <person name="Chen Z."/>
            <person name="Freedman E."/>
            <person name="Gellesch M."/>
            <person name="Goldberg J."/>
            <person name="Griggs A."/>
            <person name="Gujja S."/>
            <person name="Heilman E."/>
            <person name="Heiman D."/>
            <person name="Howarth C."/>
            <person name="Mehta T."/>
            <person name="Neiman D."/>
            <person name="Pearson M."/>
            <person name="Roberts A."/>
            <person name="Saif S."/>
            <person name="Shea T."/>
            <person name="Shenoy N."/>
            <person name="Sisk P."/>
            <person name="Stolte C."/>
            <person name="Sykes S."/>
            <person name="White J."/>
            <person name="Yandava C."/>
            <person name="Burger G."/>
            <person name="Gray M.W."/>
            <person name="Holland P.W.H."/>
            <person name="King N."/>
            <person name="Lang F.B.F."/>
            <person name="Roger A.J."/>
            <person name="Ruiz-Trillo I."/>
            <person name="Haas B."/>
            <person name="Nusbaum C."/>
            <person name="Birren B."/>
        </authorList>
    </citation>
    <scope>NUCLEOTIDE SEQUENCE [LARGE SCALE GENOMIC DNA]</scope>
    <source>
        <strain evidence="1 2">JP610</strain>
    </source>
</reference>
<keyword evidence="2" id="KW-1185">Reference proteome</keyword>
<dbReference type="Proteomes" id="UP000054560">
    <property type="component" value="Unassembled WGS sequence"/>
</dbReference>
<dbReference type="GeneID" id="25911869"/>
<proteinExistence type="predicted"/>
<evidence type="ECO:0000313" key="1">
    <source>
        <dbReference type="EMBL" id="KNC76125.1"/>
    </source>
</evidence>
<organism evidence="1 2">
    <name type="scientific">Sphaeroforma arctica JP610</name>
    <dbReference type="NCBI Taxonomy" id="667725"/>
    <lineage>
        <taxon>Eukaryota</taxon>
        <taxon>Ichthyosporea</taxon>
        <taxon>Ichthyophonida</taxon>
        <taxon>Sphaeroforma</taxon>
    </lineage>
</organism>
<name>A0A0L0FHA8_9EUKA</name>
<evidence type="ECO:0000313" key="2">
    <source>
        <dbReference type="Proteomes" id="UP000054560"/>
    </source>
</evidence>
<dbReference type="AlphaFoldDB" id="A0A0L0FHA8"/>
<protein>
    <submittedName>
        <fullName evidence="1">Uncharacterized protein</fullName>
    </submittedName>
</protein>
<sequence length="228" mass="26008">MQKAGAGTTEYAVWLLPDMGKASPFMKEVYRFFKACLAHPKLSKASGVEQSGSRFHITLADFFAADFGQVAKIVSAVQKGAQTTAERYINEDDEGRGGVLEVVRREGLTLFVFLKCFFPWLEPLRKSLLALDCYTDSNLMRGEDDEYNATLLLDNQPTTESLTIDDFRDVINPNRYPLLEACINNDPDEYLRDEWMYGFNATRWQVAVMKRKNDKVEIDPGAWFPLYD</sequence>
<dbReference type="RefSeq" id="XP_014150027.1">
    <property type="nucleotide sequence ID" value="XM_014294552.1"/>
</dbReference>